<dbReference type="Proteomes" id="UP000274841">
    <property type="component" value="Chromosome"/>
</dbReference>
<accession>A0A3Q9J8Y7</accession>
<organism evidence="2 3">
    <name type="scientific">Microbacterium oxydans</name>
    <dbReference type="NCBI Taxonomy" id="82380"/>
    <lineage>
        <taxon>Bacteria</taxon>
        <taxon>Bacillati</taxon>
        <taxon>Actinomycetota</taxon>
        <taxon>Actinomycetes</taxon>
        <taxon>Micrococcales</taxon>
        <taxon>Microbacteriaceae</taxon>
        <taxon>Microbacterium</taxon>
    </lineage>
</organism>
<dbReference type="RefSeq" id="WP_046748639.1">
    <property type="nucleotide sequence ID" value="NZ_CP031422.1"/>
</dbReference>
<proteinExistence type="predicted"/>
<dbReference type="KEGG" id="moy:CVS54_03560"/>
<dbReference type="EMBL" id="CP031422">
    <property type="protein sequence ID" value="AZS42197.1"/>
    <property type="molecule type" value="Genomic_DNA"/>
</dbReference>
<evidence type="ECO:0000313" key="2">
    <source>
        <dbReference type="EMBL" id="AZS42197.1"/>
    </source>
</evidence>
<evidence type="ECO:0000256" key="1">
    <source>
        <dbReference type="SAM" id="MobiDB-lite"/>
    </source>
</evidence>
<evidence type="ECO:0008006" key="4">
    <source>
        <dbReference type="Google" id="ProtNLM"/>
    </source>
</evidence>
<feature type="compositionally biased region" description="Basic and acidic residues" evidence="1">
    <location>
        <begin position="33"/>
        <end position="46"/>
    </location>
</feature>
<evidence type="ECO:0000313" key="3">
    <source>
        <dbReference type="Proteomes" id="UP000274841"/>
    </source>
</evidence>
<feature type="compositionally biased region" description="Basic and acidic residues" evidence="1">
    <location>
        <begin position="1"/>
        <end position="21"/>
    </location>
</feature>
<name>A0A3Q9J8Y7_9MICO</name>
<reference evidence="2 3" key="1">
    <citation type="submission" date="2018-08" db="EMBL/GenBank/DDBJ databases">
        <title>Microbacterium oxydans strain HG3.</title>
        <authorList>
            <person name="ORTET P."/>
        </authorList>
    </citation>
    <scope>NUCLEOTIDE SEQUENCE [LARGE SCALE GENOMIC DNA]</scope>
    <source>
        <strain evidence="2 3">HG3</strain>
    </source>
</reference>
<gene>
    <name evidence="2" type="ORF">CVS54_03560</name>
</gene>
<dbReference type="AlphaFoldDB" id="A0A3Q9J8Y7"/>
<feature type="region of interest" description="Disordered" evidence="1">
    <location>
        <begin position="1"/>
        <end position="71"/>
    </location>
</feature>
<protein>
    <recommendedName>
        <fullName evidence="4">Multidrug transporter</fullName>
    </recommendedName>
</protein>
<sequence length="71" mass="7562">MSTPEHTTDDEMTSAEKRHDQLTSAPDATEADAAPRVEVTEHDGNTRIDIAPEAPVRPGPGPGMPEADPED</sequence>